<dbReference type="PANTHER" id="PTHR21515">
    <property type="entry name" value="MAJOR SPERM PROTEIN"/>
    <property type="match status" value="1"/>
</dbReference>
<keyword evidence="1" id="KW-0963">Cytoplasm</keyword>
<keyword evidence="1" id="KW-0206">Cytoskeleton</keyword>
<dbReference type="EMBL" id="JAVFWL010000005">
    <property type="protein sequence ID" value="KAK6756681.1"/>
    <property type="molecule type" value="Genomic_DNA"/>
</dbReference>
<dbReference type="Proteomes" id="UP001303046">
    <property type="component" value="Unassembled WGS sequence"/>
</dbReference>
<dbReference type="PROSITE" id="PS50202">
    <property type="entry name" value="MSP"/>
    <property type="match status" value="1"/>
</dbReference>
<gene>
    <name evidence="5" type="primary">Necator_chrV.g19650</name>
    <name evidence="5" type="ORF">RB195_014858</name>
</gene>
<dbReference type="SUPFAM" id="SSF49354">
    <property type="entry name" value="PapD-like"/>
    <property type="match status" value="1"/>
</dbReference>
<comment type="caution">
    <text evidence="5">The sequence shown here is derived from an EMBL/GenBank/DDBJ whole genome shotgun (WGS) entry which is preliminary data.</text>
</comment>
<evidence type="ECO:0000256" key="3">
    <source>
        <dbReference type="SAM" id="Phobius"/>
    </source>
</evidence>
<sequence length="290" mass="31909">MRHTQEPEFADGNDQGQPLCASDIVFTASKEKHRGSVLRKYASPNPAMIYLFVYLILHFLSSIYLLTQCGGKKKNDQNKDKKGATPTPAPPAAPAKPAEEKSKPAAEEKKDEGKQEASKPADTKSAEKPKDDKKKEEAEKKEGEDKKQEELKLDPTPPSGDDEKKEPPKEPAASKSTMGKPDDQIKLSASSLVWEDKEAQQVLKVTNNSEKKQALKIKCSNNETFKVNPVFAMIEPSKTLDVVVTRKNGPLKSEKLLILTTPYDGADAEKAYEDKELIPACAPIPLVPKS</sequence>
<protein>
    <recommendedName>
        <fullName evidence="1">Major sperm protein</fullName>
    </recommendedName>
</protein>
<keyword evidence="3" id="KW-0812">Transmembrane</keyword>
<dbReference type="Pfam" id="PF00635">
    <property type="entry name" value="Motile_Sperm"/>
    <property type="match status" value="1"/>
</dbReference>
<dbReference type="Gene3D" id="2.60.40.10">
    <property type="entry name" value="Immunoglobulins"/>
    <property type="match status" value="1"/>
</dbReference>
<dbReference type="InterPro" id="IPR013783">
    <property type="entry name" value="Ig-like_fold"/>
</dbReference>
<dbReference type="PANTHER" id="PTHR21515:SF10">
    <property type="entry name" value="MAJOR SPERM PROTEIN"/>
    <property type="match status" value="1"/>
</dbReference>
<feature type="transmembrane region" description="Helical" evidence="3">
    <location>
        <begin position="47"/>
        <end position="66"/>
    </location>
</feature>
<evidence type="ECO:0000259" key="4">
    <source>
        <dbReference type="PROSITE" id="PS50202"/>
    </source>
</evidence>
<feature type="domain" description="MSP" evidence="4">
    <location>
        <begin position="176"/>
        <end position="290"/>
    </location>
</feature>
<feature type="compositionally biased region" description="Basic and acidic residues" evidence="2">
    <location>
        <begin position="97"/>
        <end position="153"/>
    </location>
</feature>
<feature type="compositionally biased region" description="Basic and acidic residues" evidence="2">
    <location>
        <begin position="73"/>
        <end position="83"/>
    </location>
</feature>
<accession>A0ABR1E1Z6</accession>
<keyword evidence="3" id="KW-0472">Membrane</keyword>
<name>A0ABR1E1Z6_NECAM</name>
<keyword evidence="3" id="KW-1133">Transmembrane helix</keyword>
<dbReference type="InterPro" id="IPR008962">
    <property type="entry name" value="PapD-like_sf"/>
</dbReference>
<evidence type="ECO:0000313" key="6">
    <source>
        <dbReference type="Proteomes" id="UP001303046"/>
    </source>
</evidence>
<evidence type="ECO:0000256" key="1">
    <source>
        <dbReference type="RuleBase" id="RU003425"/>
    </source>
</evidence>
<feature type="region of interest" description="Disordered" evidence="2">
    <location>
        <begin position="72"/>
        <end position="191"/>
    </location>
</feature>
<dbReference type="InterPro" id="IPR000535">
    <property type="entry name" value="MSP_dom"/>
</dbReference>
<reference evidence="5 6" key="1">
    <citation type="submission" date="2023-08" db="EMBL/GenBank/DDBJ databases">
        <title>A Necator americanus chromosomal reference genome.</title>
        <authorList>
            <person name="Ilik V."/>
            <person name="Petrzelkova K.J."/>
            <person name="Pardy F."/>
            <person name="Fuh T."/>
            <person name="Niatou-Singa F.S."/>
            <person name="Gouil Q."/>
            <person name="Baker L."/>
            <person name="Ritchie M.E."/>
            <person name="Jex A.R."/>
            <person name="Gazzola D."/>
            <person name="Li H."/>
            <person name="Toshio Fujiwara R."/>
            <person name="Zhan B."/>
            <person name="Aroian R.V."/>
            <person name="Pafco B."/>
            <person name="Schwarz E.M."/>
        </authorList>
    </citation>
    <scope>NUCLEOTIDE SEQUENCE [LARGE SCALE GENOMIC DNA]</scope>
    <source>
        <strain evidence="5 6">Aroian</strain>
        <tissue evidence="5">Whole animal</tissue>
    </source>
</reference>
<comment type="function">
    <text evidence="1">Central component in molecular interactions underlying sperm crawling. Forms an extensive filament system that extends from sperm villipoda, along the leading edge of the pseudopod.</text>
</comment>
<proteinExistence type="predicted"/>
<keyword evidence="6" id="KW-1185">Reference proteome</keyword>
<evidence type="ECO:0000313" key="5">
    <source>
        <dbReference type="EMBL" id="KAK6756681.1"/>
    </source>
</evidence>
<evidence type="ECO:0000256" key="2">
    <source>
        <dbReference type="SAM" id="MobiDB-lite"/>
    </source>
</evidence>
<organism evidence="5 6">
    <name type="scientific">Necator americanus</name>
    <name type="common">Human hookworm</name>
    <dbReference type="NCBI Taxonomy" id="51031"/>
    <lineage>
        <taxon>Eukaryota</taxon>
        <taxon>Metazoa</taxon>
        <taxon>Ecdysozoa</taxon>
        <taxon>Nematoda</taxon>
        <taxon>Chromadorea</taxon>
        <taxon>Rhabditida</taxon>
        <taxon>Rhabditina</taxon>
        <taxon>Rhabditomorpha</taxon>
        <taxon>Strongyloidea</taxon>
        <taxon>Ancylostomatidae</taxon>
        <taxon>Bunostominae</taxon>
        <taxon>Necator</taxon>
    </lineage>
</organism>